<dbReference type="GO" id="GO:0005886">
    <property type="term" value="C:plasma membrane"/>
    <property type="evidence" value="ECO:0007669"/>
    <property type="project" value="TreeGrafter"/>
</dbReference>
<dbReference type="SMART" id="SM01002">
    <property type="entry name" value="AlaDh_PNT_C"/>
    <property type="match status" value="1"/>
</dbReference>
<sequence length="317" mass="36017">MGEKTMIIESVGFPLSTKENEKRIVLIPKDIRKMKYPQKLYFEKGYGYNFGISDDEYRHLGCHIASRDDVLKQAIVCGVKIGEEKYVQNLSSGQTIFGWIHAMQNNDVTKNILKLNLRIFAWEKMFDQGRHVFWKNNVLAGEAAVIHAFQCYGRLPRETKVAVIGRGNTARGALRALDSLNAEAIQYNRRTVNILKSNLADFDVIVNCVLWDSSEQGHIIYKTDLKLMKKDALIIDVSCDRNGAIETSIPTTIEHPTYKVNGILHYVVDHTPSIFFKTFTLDNSEVIFPYIEQLMTGNIGNALKNALINTKDKVINK</sequence>
<dbReference type="InterPro" id="IPR007886">
    <property type="entry name" value="AlaDH/PNT_N"/>
</dbReference>
<dbReference type="InterPro" id="IPR007698">
    <property type="entry name" value="AlaDH/PNT_NAD(H)-bd"/>
</dbReference>
<dbReference type="InterPro" id="IPR036291">
    <property type="entry name" value="NAD(P)-bd_dom_sf"/>
</dbReference>
<feature type="domain" description="Alanine dehydrogenase/pyridine nucleotide transhydrogenase N-terminal" evidence="3">
    <location>
        <begin position="12"/>
        <end position="140"/>
    </location>
</feature>
<dbReference type="GO" id="GO:0006524">
    <property type="term" value="P:alanine catabolic process"/>
    <property type="evidence" value="ECO:0007669"/>
    <property type="project" value="TreeGrafter"/>
</dbReference>
<evidence type="ECO:0000313" key="5">
    <source>
        <dbReference type="Proteomes" id="UP000051727"/>
    </source>
</evidence>
<dbReference type="GO" id="GO:0000286">
    <property type="term" value="F:alanine dehydrogenase activity"/>
    <property type="evidence" value="ECO:0007669"/>
    <property type="project" value="TreeGrafter"/>
</dbReference>
<reference evidence="4 5" key="1">
    <citation type="journal article" date="2015" name="Genome Announc.">
        <title>Expanding the biotechnology potential of lactobacilli through comparative genomics of 213 strains and associated genera.</title>
        <authorList>
            <person name="Sun Z."/>
            <person name="Harris H.M."/>
            <person name="McCann A."/>
            <person name="Guo C."/>
            <person name="Argimon S."/>
            <person name="Zhang W."/>
            <person name="Yang X."/>
            <person name="Jeffery I.B."/>
            <person name="Cooney J.C."/>
            <person name="Kagawa T.F."/>
            <person name="Liu W."/>
            <person name="Song Y."/>
            <person name="Salvetti E."/>
            <person name="Wrobel A."/>
            <person name="Rasinkangas P."/>
            <person name="Parkhill J."/>
            <person name="Rea M.C."/>
            <person name="O'Sullivan O."/>
            <person name="Ritari J."/>
            <person name="Douillard F.P."/>
            <person name="Paul Ross R."/>
            <person name="Yang R."/>
            <person name="Briner A.E."/>
            <person name="Felis G.E."/>
            <person name="de Vos W.M."/>
            <person name="Barrangou R."/>
            <person name="Klaenhammer T.R."/>
            <person name="Caufield P.W."/>
            <person name="Cui Y."/>
            <person name="Zhang H."/>
            <person name="O'Toole P.W."/>
        </authorList>
    </citation>
    <scope>NUCLEOTIDE SEQUENCE [LARGE SCALE GENOMIC DNA]</scope>
    <source>
        <strain evidence="4 5">ATCC 27304</strain>
    </source>
</reference>
<dbReference type="GO" id="GO:0047126">
    <property type="term" value="F:N5-(carboxyethyl)ornithine synthase activity"/>
    <property type="evidence" value="ECO:0007669"/>
    <property type="project" value="InterPro"/>
</dbReference>
<evidence type="ECO:0000259" key="3">
    <source>
        <dbReference type="SMART" id="SM01003"/>
    </source>
</evidence>
<accession>A0A0R2FEV2</accession>
<dbReference type="PATRIC" id="fig|1618.3.peg.1278"/>
<dbReference type="Pfam" id="PF05222">
    <property type="entry name" value="AlaDh_PNT_N"/>
    <property type="match status" value="1"/>
</dbReference>
<dbReference type="Proteomes" id="UP000051727">
    <property type="component" value="Unassembled WGS sequence"/>
</dbReference>
<dbReference type="EMBL" id="JQAR01000029">
    <property type="protein sequence ID" value="KRN27008.1"/>
    <property type="molecule type" value="Genomic_DNA"/>
</dbReference>
<protein>
    <submittedName>
        <fullName evidence="4">N(5)-(Carboxyethyl)ornithine synthase</fullName>
    </submittedName>
</protein>
<dbReference type="PANTHER" id="PTHR42795:SF1">
    <property type="entry name" value="ALANINE DEHYDROGENASE"/>
    <property type="match status" value="1"/>
</dbReference>
<dbReference type="Gene3D" id="3.40.50.720">
    <property type="entry name" value="NAD(P)-binding Rossmann-like Domain"/>
    <property type="match status" value="3"/>
</dbReference>
<dbReference type="CDD" id="cd12181">
    <property type="entry name" value="ceo_syn"/>
    <property type="match status" value="1"/>
</dbReference>
<gene>
    <name evidence="4" type="ORF">IV36_GL001263</name>
</gene>
<comment type="caution">
    <text evidence="4">The sequence shown here is derived from an EMBL/GenBank/DDBJ whole genome shotgun (WGS) entry which is preliminary data.</text>
</comment>
<proteinExistence type="predicted"/>
<organism evidence="4 5">
    <name type="scientific">Liquorilactobacillus mali</name>
    <dbReference type="NCBI Taxonomy" id="1618"/>
    <lineage>
        <taxon>Bacteria</taxon>
        <taxon>Bacillati</taxon>
        <taxon>Bacillota</taxon>
        <taxon>Bacilli</taxon>
        <taxon>Lactobacillales</taxon>
        <taxon>Lactobacillaceae</taxon>
        <taxon>Liquorilactobacillus</taxon>
    </lineage>
</organism>
<dbReference type="STRING" id="1618.IV36_GL001263"/>
<dbReference type="AlphaFoldDB" id="A0A0R2FEV2"/>
<dbReference type="SMART" id="SM01003">
    <property type="entry name" value="AlaDh_PNT_N"/>
    <property type="match status" value="1"/>
</dbReference>
<evidence type="ECO:0000256" key="1">
    <source>
        <dbReference type="ARBA" id="ARBA00023002"/>
    </source>
</evidence>
<keyword evidence="1" id="KW-0560">Oxidoreductase</keyword>
<dbReference type="SUPFAM" id="SSF51735">
    <property type="entry name" value="NAD(P)-binding Rossmann-fold domains"/>
    <property type="match status" value="1"/>
</dbReference>
<dbReference type="Pfam" id="PF01262">
    <property type="entry name" value="AlaDh_PNT_C"/>
    <property type="match status" value="1"/>
</dbReference>
<feature type="domain" description="Alanine dehydrogenase/pyridine nucleotide transhydrogenase NAD(H)-binding" evidence="2">
    <location>
        <begin position="143"/>
        <end position="267"/>
    </location>
</feature>
<evidence type="ECO:0000259" key="2">
    <source>
        <dbReference type="SMART" id="SM01002"/>
    </source>
</evidence>
<dbReference type="InterPro" id="IPR046951">
    <property type="entry name" value="CEOS"/>
</dbReference>
<evidence type="ECO:0000313" key="4">
    <source>
        <dbReference type="EMBL" id="KRN27008.1"/>
    </source>
</evidence>
<name>A0A0R2FEV2_9LACO</name>
<dbReference type="SUPFAM" id="SSF52283">
    <property type="entry name" value="Formate/glycerate dehydrogenase catalytic domain-like"/>
    <property type="match status" value="1"/>
</dbReference>
<dbReference type="PANTHER" id="PTHR42795">
    <property type="entry name" value="ALANINE DEHYDROGENASE"/>
    <property type="match status" value="1"/>
</dbReference>